<organism evidence="1 2">
    <name type="scientific">Brassica cretica</name>
    <name type="common">Mustard</name>
    <dbReference type="NCBI Taxonomy" id="69181"/>
    <lineage>
        <taxon>Eukaryota</taxon>
        <taxon>Viridiplantae</taxon>
        <taxon>Streptophyta</taxon>
        <taxon>Embryophyta</taxon>
        <taxon>Tracheophyta</taxon>
        <taxon>Spermatophyta</taxon>
        <taxon>Magnoliopsida</taxon>
        <taxon>eudicotyledons</taxon>
        <taxon>Gunneridae</taxon>
        <taxon>Pentapetalae</taxon>
        <taxon>rosids</taxon>
        <taxon>malvids</taxon>
        <taxon>Brassicales</taxon>
        <taxon>Brassicaceae</taxon>
        <taxon>Brassiceae</taxon>
        <taxon>Brassica</taxon>
    </lineage>
</organism>
<dbReference type="Proteomes" id="UP000712600">
    <property type="component" value="Unassembled WGS sequence"/>
</dbReference>
<dbReference type="EMBL" id="QGKX02000088">
    <property type="protein sequence ID" value="KAF3584404.1"/>
    <property type="molecule type" value="Genomic_DNA"/>
</dbReference>
<proteinExistence type="predicted"/>
<name>A0A8S9RXI9_BRACR</name>
<comment type="caution">
    <text evidence="1">The sequence shown here is derived from an EMBL/GenBank/DDBJ whole genome shotgun (WGS) entry which is preliminary data.</text>
</comment>
<reference evidence="1" key="1">
    <citation type="submission" date="2019-12" db="EMBL/GenBank/DDBJ databases">
        <title>Genome sequencing and annotation of Brassica cretica.</title>
        <authorList>
            <person name="Studholme D.J."/>
            <person name="Sarris P."/>
        </authorList>
    </citation>
    <scope>NUCLEOTIDE SEQUENCE</scope>
    <source>
        <strain evidence="1">PFS-109/04</strain>
        <tissue evidence="1">Leaf</tissue>
    </source>
</reference>
<sequence length="124" mass="14208">MPDATLNNPLSCLFVLNIEQTNRWSRTAMKLPNHIFSYVLRAKLKYLSWNDDLPSSLKVGVEARYKFLVVGFILAAYRIRSEPSSFNFGGGTFLTGRFSEEGTFSKEFFIRLVLSPIEDQKFSI</sequence>
<evidence type="ECO:0000313" key="2">
    <source>
        <dbReference type="Proteomes" id="UP000712600"/>
    </source>
</evidence>
<gene>
    <name evidence="1" type="ORF">F2Q69_00028672</name>
</gene>
<evidence type="ECO:0000313" key="1">
    <source>
        <dbReference type="EMBL" id="KAF3584404.1"/>
    </source>
</evidence>
<dbReference type="AlphaFoldDB" id="A0A8S9RXI9"/>
<accession>A0A8S9RXI9</accession>
<protein>
    <submittedName>
        <fullName evidence="1">Uncharacterized protein</fullName>
    </submittedName>
</protein>